<dbReference type="PANTHER" id="PTHR11799:SF12">
    <property type="entry name" value="PARAOXONASE-RELATED"/>
    <property type="match status" value="1"/>
</dbReference>
<protein>
    <recommendedName>
        <fullName evidence="3">Serum paraoxonase/arylesterase family protein</fullName>
    </recommendedName>
</protein>
<evidence type="ECO:0000313" key="1">
    <source>
        <dbReference type="EMBL" id="CEJ83938.1"/>
    </source>
</evidence>
<evidence type="ECO:0008006" key="3">
    <source>
        <dbReference type="Google" id="ProtNLM"/>
    </source>
</evidence>
<gene>
    <name evidence="1" type="ORF">VHEMI03306</name>
</gene>
<dbReference type="Gene3D" id="2.120.10.30">
    <property type="entry name" value="TolB, C-terminal domain"/>
    <property type="match status" value="1"/>
</dbReference>
<proteinExistence type="predicted"/>
<dbReference type="OrthoDB" id="5307922at2759"/>
<reference evidence="1 2" key="1">
    <citation type="journal article" date="2015" name="Genome Announc.">
        <title>Draft Genome Sequence and Gene Annotation of the Entomopathogenic Fungus Verticillium hemipterigenum.</title>
        <authorList>
            <person name="Horn F."/>
            <person name="Habel A."/>
            <person name="Scharf D.H."/>
            <person name="Dworschak J."/>
            <person name="Brakhage A.A."/>
            <person name="Guthke R."/>
            <person name="Hertweck C."/>
            <person name="Linde J."/>
        </authorList>
    </citation>
    <scope>NUCLEOTIDE SEQUENCE [LARGE SCALE GENOMIC DNA]</scope>
</reference>
<sequence>MSSIFSFRRMATAVGLTAILAYQYGAPIHRGVVIFGLLRGASNTVVADGDLVVIEGTKHCEDIHHHEPSQSLFLACEGANSPRRDWFPPLSIYTSIERGNEAQAEFRVIDTTTMKSKPLNLVDFSGPFISHGIDVLEDPQQPLGKAVYLFAVNHKPDAAHWGPNGSPEANKSRSVIEVFHHVIGSNTAEHLRTIWHPLIRTPNDIHALSPTSFLITNDHYHREGPKRALEDLYFYAQWTETVRIEFDPKDKSTDAAGVRGHVVLDNMHNNNGIGRGRTDNEFAVVSAASGRLRLATLSAADAEPKAVINEVVSLDSTLDNPSYFADPYYTATDDKSGFVLAGLRNAYTIEKAREHDHVMGSMVWKATPVPGKTADSPVTWEKRLLFEDDGQRIPFATAALIVGIDPKKEGGKRKGWLYITGLMAENAVAVKIDL</sequence>
<dbReference type="Proteomes" id="UP000039046">
    <property type="component" value="Unassembled WGS sequence"/>
</dbReference>
<accession>A0A0A1TD22</accession>
<keyword evidence="2" id="KW-1185">Reference proteome</keyword>
<dbReference type="InterPro" id="IPR051288">
    <property type="entry name" value="Serum_paraoxonase/arylesterase"/>
</dbReference>
<dbReference type="PANTHER" id="PTHR11799">
    <property type="entry name" value="PARAOXONASE"/>
    <property type="match status" value="1"/>
</dbReference>
<dbReference type="AlphaFoldDB" id="A0A0A1TD22"/>
<name>A0A0A1TD22_9HYPO</name>
<dbReference type="InterPro" id="IPR011042">
    <property type="entry name" value="6-blade_b-propeller_TolB-like"/>
</dbReference>
<organism evidence="1 2">
    <name type="scientific">[Torrubiella] hemipterigena</name>
    <dbReference type="NCBI Taxonomy" id="1531966"/>
    <lineage>
        <taxon>Eukaryota</taxon>
        <taxon>Fungi</taxon>
        <taxon>Dikarya</taxon>
        <taxon>Ascomycota</taxon>
        <taxon>Pezizomycotina</taxon>
        <taxon>Sordariomycetes</taxon>
        <taxon>Hypocreomycetidae</taxon>
        <taxon>Hypocreales</taxon>
        <taxon>Clavicipitaceae</taxon>
        <taxon>Clavicipitaceae incertae sedis</taxon>
        <taxon>'Torrubiella' clade</taxon>
    </lineage>
</organism>
<dbReference type="EMBL" id="CDHN01000002">
    <property type="protein sequence ID" value="CEJ83938.1"/>
    <property type="molecule type" value="Genomic_DNA"/>
</dbReference>
<dbReference type="HOGENOM" id="CLU_033924_0_0_1"/>
<evidence type="ECO:0000313" key="2">
    <source>
        <dbReference type="Proteomes" id="UP000039046"/>
    </source>
</evidence>